<dbReference type="Gene3D" id="1.25.40.10">
    <property type="entry name" value="Tetratricopeptide repeat domain"/>
    <property type="match status" value="1"/>
</dbReference>
<organism evidence="3 4">
    <name type="scientific">Marinihelvus fidelis</name>
    <dbReference type="NCBI Taxonomy" id="2613842"/>
    <lineage>
        <taxon>Bacteria</taxon>
        <taxon>Pseudomonadati</taxon>
        <taxon>Pseudomonadota</taxon>
        <taxon>Gammaproteobacteria</taxon>
        <taxon>Chromatiales</taxon>
        <taxon>Wenzhouxiangellaceae</taxon>
        <taxon>Marinihelvus</taxon>
    </lineage>
</organism>
<gene>
    <name evidence="3" type="ORF">F3N42_08475</name>
</gene>
<dbReference type="InterPro" id="IPR011990">
    <property type="entry name" value="TPR-like_helical_dom_sf"/>
</dbReference>
<feature type="transmembrane region" description="Helical" evidence="2">
    <location>
        <begin position="42"/>
        <end position="65"/>
    </location>
</feature>
<dbReference type="AlphaFoldDB" id="A0A5N0T9E3"/>
<sequence length="627" mass="68952">MSFFAELKRRNVFRVGIAYVLVAWIVLQGIDFLVDLIDAPAWVLQIFFAAAAIGLLSVLIFSWVFEMTPEGLKKERDIDRDRSIAPQTGRKLDRVIIAFLAIAVVVLLVERFSQPARIDEPVASARSTSPTADSAEAPTNAPPKKSLAVLPFVALSNGPDDEFFADGLTEEILNSLAQLPELRVTARTSAFAFKGQDLPVQEIGETLGVGHVVEGSVRRAGERLRVTAQLVQAEDGFHLWSKNYDRDYGDTIAIQEDIAEQIAAALDVVMDEGKRDSMRRVGLRDPAAFIAWQKGTLAAQIAHGTVDQIPGLLEANAHFEEVLEHAPDYAPAWVAHSDPYGHILNDSATGESSLDDVPESMVNTALQMAANDLAKAAEHATGLDERAGAELDLAILTGDFYDIRRRLEAYLASEGCDHAQWVDPVATVFGFAEQVIDRLGHVTACDPLWSTVVFSRARAALWNGQTERARDIIAMVREQSSHPWLDLIQVRSYIIDGQLESARAEIDQARSMDPFWRKQNALMLAAASGDRDNMTRLVELAYEDGSRSGFFDLQFHAMSGDREAANRVAARIDQDAYGPLPLILIINWCMCGAPFDLEATPNLAAEIAEGGLPWPPAEIINFPLKQW</sequence>
<comment type="caution">
    <text evidence="3">The sequence shown here is derived from an EMBL/GenBank/DDBJ whole genome shotgun (WGS) entry which is preliminary data.</text>
</comment>
<keyword evidence="4" id="KW-1185">Reference proteome</keyword>
<feature type="region of interest" description="Disordered" evidence="1">
    <location>
        <begin position="123"/>
        <end position="143"/>
    </location>
</feature>
<dbReference type="Proteomes" id="UP000325372">
    <property type="component" value="Unassembled WGS sequence"/>
</dbReference>
<reference evidence="3 4" key="1">
    <citation type="submission" date="2019-09" db="EMBL/GenBank/DDBJ databases">
        <title>Wenzhouxiangella sp. Genome sequencing and assembly.</title>
        <authorList>
            <person name="Zhang R."/>
        </authorList>
    </citation>
    <scope>NUCLEOTIDE SEQUENCE [LARGE SCALE GENOMIC DNA]</scope>
    <source>
        <strain evidence="3 4">W260</strain>
    </source>
</reference>
<evidence type="ECO:0000256" key="1">
    <source>
        <dbReference type="SAM" id="MobiDB-lite"/>
    </source>
</evidence>
<dbReference type="Gene3D" id="3.40.50.10070">
    <property type="entry name" value="TolB, N-terminal domain"/>
    <property type="match status" value="1"/>
</dbReference>
<evidence type="ECO:0000256" key="2">
    <source>
        <dbReference type="SAM" id="Phobius"/>
    </source>
</evidence>
<name>A0A5N0T9E3_9GAMM</name>
<proteinExistence type="predicted"/>
<dbReference type="EMBL" id="VYXP01000005">
    <property type="protein sequence ID" value="KAA9131348.1"/>
    <property type="molecule type" value="Genomic_DNA"/>
</dbReference>
<evidence type="ECO:0008006" key="5">
    <source>
        <dbReference type="Google" id="ProtNLM"/>
    </source>
</evidence>
<evidence type="ECO:0000313" key="4">
    <source>
        <dbReference type="Proteomes" id="UP000325372"/>
    </source>
</evidence>
<protein>
    <recommendedName>
        <fullName evidence="5">FlgO domain-containing protein</fullName>
    </recommendedName>
</protein>
<feature type="transmembrane region" description="Helical" evidence="2">
    <location>
        <begin position="12"/>
        <end position="30"/>
    </location>
</feature>
<keyword evidence="2" id="KW-1133">Transmembrane helix</keyword>
<accession>A0A5N0T9E3</accession>
<keyword evidence="2" id="KW-0812">Transmembrane</keyword>
<keyword evidence="2" id="KW-0472">Membrane</keyword>
<evidence type="ECO:0000313" key="3">
    <source>
        <dbReference type="EMBL" id="KAA9131348.1"/>
    </source>
</evidence>
<dbReference type="RefSeq" id="WP_150863998.1">
    <property type="nucleotide sequence ID" value="NZ_VYXP01000005.1"/>
</dbReference>
<feature type="transmembrane region" description="Helical" evidence="2">
    <location>
        <begin position="92"/>
        <end position="109"/>
    </location>
</feature>